<evidence type="ECO:0000256" key="1">
    <source>
        <dbReference type="SAM" id="SignalP"/>
    </source>
</evidence>
<name>A0A399R4B6_9PROT</name>
<dbReference type="AlphaFoldDB" id="A0A399R4B6"/>
<keyword evidence="1" id="KW-0732">Signal</keyword>
<feature type="signal peptide" evidence="1">
    <location>
        <begin position="1"/>
        <end position="23"/>
    </location>
</feature>
<proteinExistence type="predicted"/>
<gene>
    <name evidence="2" type="ORF">D1224_01280</name>
</gene>
<evidence type="ECO:0000313" key="3">
    <source>
        <dbReference type="Proteomes" id="UP000265431"/>
    </source>
</evidence>
<dbReference type="EMBL" id="QWGB01000004">
    <property type="protein sequence ID" value="RIJ25783.1"/>
    <property type="molecule type" value="Genomic_DNA"/>
</dbReference>
<dbReference type="OrthoDB" id="7629667at2"/>
<dbReference type="RefSeq" id="WP_119378135.1">
    <property type="nucleotide sequence ID" value="NZ_QWGB01000004.1"/>
</dbReference>
<sequence>MKAATRQLVRLAAGLAFGAAALAACERDPGMPIPSGDALAECYRMIERAELALNINGTGLSASDRRLVRAELDTARVRVLHAWSAREGVGLSVGAIEDETAEAESFLVGVKAEAGLSDQDRLSERTDAASQPAQWRRKFEAALDCTDEVSANEA</sequence>
<keyword evidence="3" id="KW-1185">Reference proteome</keyword>
<evidence type="ECO:0000313" key="2">
    <source>
        <dbReference type="EMBL" id="RIJ25783.1"/>
    </source>
</evidence>
<accession>A0A399R4B6</accession>
<comment type="caution">
    <text evidence="2">The sequence shown here is derived from an EMBL/GenBank/DDBJ whole genome shotgun (WGS) entry which is preliminary data.</text>
</comment>
<protein>
    <recommendedName>
        <fullName evidence="4">DUF5333 domain-containing protein</fullName>
    </recommendedName>
</protein>
<feature type="chain" id="PRO_5017318972" description="DUF5333 domain-containing protein" evidence="1">
    <location>
        <begin position="24"/>
        <end position="154"/>
    </location>
</feature>
<dbReference type="Proteomes" id="UP000265431">
    <property type="component" value="Unassembled WGS sequence"/>
</dbReference>
<dbReference type="PROSITE" id="PS51257">
    <property type="entry name" value="PROKAR_LIPOPROTEIN"/>
    <property type="match status" value="1"/>
</dbReference>
<organism evidence="2 3">
    <name type="scientific">Henriciella barbarensis</name>
    <dbReference type="NCBI Taxonomy" id="86342"/>
    <lineage>
        <taxon>Bacteria</taxon>
        <taxon>Pseudomonadati</taxon>
        <taxon>Pseudomonadota</taxon>
        <taxon>Alphaproteobacteria</taxon>
        <taxon>Hyphomonadales</taxon>
        <taxon>Hyphomonadaceae</taxon>
        <taxon>Henriciella</taxon>
    </lineage>
</organism>
<evidence type="ECO:0008006" key="4">
    <source>
        <dbReference type="Google" id="ProtNLM"/>
    </source>
</evidence>
<reference evidence="2 3" key="1">
    <citation type="submission" date="2018-08" db="EMBL/GenBank/DDBJ databases">
        <title>Henriciella mobilis sp. nov., isolated from seawater.</title>
        <authorList>
            <person name="Cheng H."/>
            <person name="Wu Y.-H."/>
            <person name="Xu X.-W."/>
            <person name="Guo L.-L."/>
        </authorList>
    </citation>
    <scope>NUCLEOTIDE SEQUENCE [LARGE SCALE GENOMIC DNA]</scope>
    <source>
        <strain evidence="2 3">CCUG66934</strain>
    </source>
</reference>